<dbReference type="CTD" id="36340700"/>
<accession>U6JEH3</accession>
<dbReference type="WBParaSite" id="EgrG_002031800">
    <property type="protein sequence ID" value="EgrG_002031800"/>
    <property type="gene ID" value="EgrG_002031800"/>
</dbReference>
<reference evidence="2 3" key="1">
    <citation type="journal article" date="2013" name="Nat. Genet.">
        <title>The genome of the hydatid tapeworm Echinococcus granulosus.</title>
        <authorList>
            <person name="Zheng H."/>
            <person name="Zhang W."/>
            <person name="Zhang L."/>
            <person name="Zhang Z."/>
            <person name="Li J."/>
            <person name="Lu G."/>
            <person name="Zhu Y."/>
            <person name="Wang Y."/>
            <person name="Huang Y."/>
            <person name="Liu J."/>
            <person name="Kang H."/>
            <person name="Chen J."/>
            <person name="Wang L."/>
            <person name="Chen A."/>
            <person name="Yu S."/>
            <person name="Gao Z."/>
            <person name="Jin L."/>
            <person name="Gu W."/>
            <person name="Wang Z."/>
            <person name="Zhao L."/>
            <person name="Shi B."/>
            <person name="Wen H."/>
            <person name="Lin R."/>
            <person name="Jones M.K."/>
            <person name="Brejova B."/>
            <person name="Vinar T."/>
            <person name="Zhao G."/>
            <person name="McManus D.P."/>
            <person name="Chen Z."/>
            <person name="Zhou Y."/>
            <person name="Wang S."/>
        </authorList>
    </citation>
    <scope>NUCLEOTIDE SEQUENCE [LARGE SCALE GENOMIC DNA]</scope>
</reference>
<reference evidence="1 4" key="2">
    <citation type="journal article" date="2013" name="Nature">
        <title>The genomes of four tapeworm species reveal adaptations to parasitism.</title>
        <authorList>
            <person name="Tsai I.J."/>
            <person name="Zarowiecki M."/>
            <person name="Holroyd N."/>
            <person name="Garciarrubio A."/>
            <person name="Sanchez-Flores A."/>
            <person name="Brooks K.L."/>
            <person name="Tracey A."/>
            <person name="Bobes R.J."/>
            <person name="Fragoso G."/>
            <person name="Sciutto E."/>
            <person name="Aslett M."/>
            <person name="Beasley H."/>
            <person name="Bennett H.M."/>
            <person name="Cai J."/>
            <person name="Camicia F."/>
            <person name="Clark R."/>
            <person name="Cucher M."/>
            <person name="De Silva N."/>
            <person name="Day T.A."/>
            <person name="Deplazes P."/>
            <person name="Estrada K."/>
            <person name="Fernandez C."/>
            <person name="Holland P.W."/>
            <person name="Hou J."/>
            <person name="Hu S."/>
            <person name="Huckvale T."/>
            <person name="Hung S.S."/>
            <person name="Kamenetzky L."/>
            <person name="Keane J.A."/>
            <person name="Kiss F."/>
            <person name="Koziol U."/>
            <person name="Lambert O."/>
            <person name="Liu K."/>
            <person name="Luo X."/>
            <person name="Luo Y."/>
            <person name="Macchiaroli N."/>
            <person name="Nichol S."/>
            <person name="Paps J."/>
            <person name="Parkinson J."/>
            <person name="Pouchkina-Stantcheva N."/>
            <person name="Riddiford N."/>
            <person name="Rosenzvit M."/>
            <person name="Salinas G."/>
            <person name="Wasmuth J.D."/>
            <person name="Zamanian M."/>
            <person name="Zheng Y."/>
            <person name="Cai X."/>
            <person name="Soberon X."/>
            <person name="Olson P.D."/>
            <person name="Laclette J.P."/>
            <person name="Brehm K."/>
            <person name="Berriman M."/>
            <person name="Garciarrubio A."/>
            <person name="Bobes R.J."/>
            <person name="Fragoso G."/>
            <person name="Sanchez-Flores A."/>
            <person name="Estrada K."/>
            <person name="Cevallos M.A."/>
            <person name="Morett E."/>
            <person name="Gonzalez V."/>
            <person name="Portillo T."/>
            <person name="Ochoa-Leyva A."/>
            <person name="Jose M.V."/>
            <person name="Sciutto E."/>
            <person name="Landa A."/>
            <person name="Jimenez L."/>
            <person name="Valdes V."/>
            <person name="Carrero J.C."/>
            <person name="Larralde C."/>
            <person name="Morales-Montor J."/>
            <person name="Limon-Lason J."/>
            <person name="Soberon X."/>
            <person name="Laclette J.P."/>
        </authorList>
    </citation>
    <scope>NUCLEOTIDE SEQUENCE [LARGE SCALE GENOMIC DNA]</scope>
</reference>
<organism evidence="2 3">
    <name type="scientific">Echinococcus granulosus</name>
    <name type="common">Hydatid tapeworm</name>
    <dbReference type="NCBI Taxonomy" id="6210"/>
    <lineage>
        <taxon>Eukaryota</taxon>
        <taxon>Metazoa</taxon>
        <taxon>Spiralia</taxon>
        <taxon>Lophotrochozoa</taxon>
        <taxon>Platyhelminthes</taxon>
        <taxon>Cestoda</taxon>
        <taxon>Eucestoda</taxon>
        <taxon>Cyclophyllidea</taxon>
        <taxon>Taeniidae</taxon>
        <taxon>Echinococcus</taxon>
        <taxon>Echinococcus granulosus group</taxon>
    </lineage>
</organism>
<evidence type="ECO:0000313" key="1">
    <source>
        <dbReference type="EMBL" id="CDS22495.1"/>
    </source>
</evidence>
<dbReference type="RefSeq" id="XP_024351328.1">
    <property type="nucleotide sequence ID" value="XM_024494234.1"/>
</dbReference>
<dbReference type="EMBL" id="APAU02000034">
    <property type="protein sequence ID" value="EUB60132.1"/>
    <property type="molecule type" value="Genomic_DNA"/>
</dbReference>
<evidence type="ECO:0000313" key="5">
    <source>
        <dbReference type="WBParaSite" id="EgrG_002031800"/>
    </source>
</evidence>
<sequence length="101" mass="11593">MISVLSFSGREYAPIMNALTPEPSETDSDCEYKYVFPLRHEVSPRDYLKFILTVWYCPETSAAIADLMANSYGEAQLKELLASPMEVLLFKSRKFFLELDI</sequence>
<dbReference type="KEGG" id="egl:EGR_04985"/>
<evidence type="ECO:0000313" key="4">
    <source>
        <dbReference type="Proteomes" id="UP000492820"/>
    </source>
</evidence>
<dbReference type="EMBL" id="LK028587">
    <property type="protein sequence ID" value="CDS22495.1"/>
    <property type="molecule type" value="Genomic_DNA"/>
</dbReference>
<dbReference type="GeneID" id="36340700"/>
<dbReference type="Proteomes" id="UP000019149">
    <property type="component" value="Unassembled WGS sequence"/>
</dbReference>
<reference evidence="5" key="4">
    <citation type="submission" date="2020-10" db="UniProtKB">
        <authorList>
            <consortium name="WormBaseParasite"/>
        </authorList>
    </citation>
    <scope>IDENTIFICATION</scope>
</reference>
<evidence type="ECO:0000313" key="2">
    <source>
        <dbReference type="EMBL" id="EUB60132.1"/>
    </source>
</evidence>
<reference evidence="1" key="3">
    <citation type="submission" date="2014-06" db="EMBL/GenBank/DDBJ databases">
        <authorList>
            <person name="Aslett M."/>
        </authorList>
    </citation>
    <scope>NUCLEOTIDE SEQUENCE</scope>
</reference>
<proteinExistence type="predicted"/>
<dbReference type="OMA" id="WYCPETS"/>
<dbReference type="Proteomes" id="UP000492820">
    <property type="component" value="Unassembled WGS sequence"/>
</dbReference>
<gene>
    <name evidence="2 5" type="ORF">EGR_04985</name>
    <name evidence="1" type="ORF">EgrG_002031800</name>
</gene>
<evidence type="ECO:0000313" key="3">
    <source>
        <dbReference type="Proteomes" id="UP000019149"/>
    </source>
</evidence>
<dbReference type="OrthoDB" id="6253923at2759"/>
<dbReference type="AlphaFoldDB" id="U6JEH3"/>
<protein>
    <submittedName>
        <fullName evidence="2 5">Uncharacterized protein</fullName>
    </submittedName>
</protein>
<name>U6JEH3_ECHGR</name>
<keyword evidence="3" id="KW-1185">Reference proteome</keyword>